<keyword evidence="5 8" id="KW-0411">Iron-sulfur</keyword>
<keyword evidence="8" id="KW-0378">Hydrolase</keyword>
<evidence type="ECO:0000256" key="5">
    <source>
        <dbReference type="ARBA" id="ARBA00023014"/>
    </source>
</evidence>
<evidence type="ECO:0000313" key="9">
    <source>
        <dbReference type="EMBL" id="ALL01091.1"/>
    </source>
</evidence>
<dbReference type="InterPro" id="IPR033756">
    <property type="entry name" value="YlxH/NBP35"/>
</dbReference>
<dbReference type="Pfam" id="PF10609">
    <property type="entry name" value="ParA"/>
    <property type="match status" value="1"/>
</dbReference>
<dbReference type="InterPro" id="IPR019591">
    <property type="entry name" value="Mrp/NBP35_ATP-bd"/>
</dbReference>
<comment type="function">
    <text evidence="6 8">Binds and transfers iron-sulfur (Fe-S) clusters to target apoproteins. Can hydrolyze ATP.</text>
</comment>
<protein>
    <recommendedName>
        <fullName evidence="7 8">Iron-sulfur cluster carrier protein</fullName>
    </recommendedName>
</protein>
<dbReference type="CDD" id="cd02037">
    <property type="entry name" value="Mrp_NBP35"/>
    <property type="match status" value="1"/>
</dbReference>
<dbReference type="GO" id="GO:0016226">
    <property type="term" value="P:iron-sulfur cluster assembly"/>
    <property type="evidence" value="ECO:0007669"/>
    <property type="project" value="InterPro"/>
</dbReference>
<name>A0A0P0N3D6_9CREN</name>
<dbReference type="PANTHER" id="PTHR42961:SF2">
    <property type="entry name" value="IRON-SULFUR PROTEIN NUBPL"/>
    <property type="match status" value="1"/>
</dbReference>
<evidence type="ECO:0000256" key="2">
    <source>
        <dbReference type="ARBA" id="ARBA00022741"/>
    </source>
</evidence>
<accession>A0A0P0N3D6</accession>
<dbReference type="InterPro" id="IPR044304">
    <property type="entry name" value="NUBPL-like"/>
</dbReference>
<feature type="binding site" evidence="8">
    <location>
        <begin position="44"/>
        <end position="51"/>
    </location>
    <ligand>
        <name>ATP</name>
        <dbReference type="ChEBI" id="CHEBI:30616"/>
    </ligand>
</feature>
<dbReference type="KEGG" id="pdl:Pyrde_1043"/>
<dbReference type="GeneID" id="26099380"/>
<dbReference type="PANTHER" id="PTHR42961">
    <property type="entry name" value="IRON-SULFUR PROTEIN NUBPL"/>
    <property type="match status" value="1"/>
</dbReference>
<evidence type="ECO:0000313" key="11">
    <source>
        <dbReference type="Proteomes" id="UP000058613"/>
    </source>
</evidence>
<sequence length="290" mass="31896">MESQQRIPPEVKARIEAFKKIREQEKKIQENMKKIKYKVAILSGKGGVGKSFVTASLAFAMSYLGRKVGVLDADIYGPSIPKMMGVQGETVMATTDGRIIPVTAPLGVKVLSIGLLLPQEDVPVIWRGTLSTSAIREMLAYADWGTLDYLFIDLPPGTGDEQLTIAQLIRDLTGTIIVTIPSDVSRVVVAKAINFARKMNVDIIGVVENMSYFECPDGSKHYIFGEGAAKKISEQYGVRFLGEIPIDPRISRANDAGEPFFVKYPDSKASKAILELAEKIVEIVEKNMDR</sequence>
<evidence type="ECO:0000256" key="7">
    <source>
        <dbReference type="ARBA" id="ARBA00074706"/>
    </source>
</evidence>
<comment type="subunit">
    <text evidence="8">Homodimer.</text>
</comment>
<dbReference type="GO" id="GO:0046872">
    <property type="term" value="F:metal ion binding"/>
    <property type="evidence" value="ECO:0007669"/>
    <property type="project" value="UniProtKB-KW"/>
</dbReference>
<dbReference type="GO" id="GO:0051539">
    <property type="term" value="F:4 iron, 4 sulfur cluster binding"/>
    <property type="evidence" value="ECO:0007669"/>
    <property type="project" value="TreeGrafter"/>
</dbReference>
<dbReference type="SUPFAM" id="SSF52540">
    <property type="entry name" value="P-loop containing nucleoside triphosphate hydrolases"/>
    <property type="match status" value="1"/>
</dbReference>
<dbReference type="EMBL" id="NCQP01000001">
    <property type="protein sequence ID" value="OWJ55328.1"/>
    <property type="molecule type" value="Genomic_DNA"/>
</dbReference>
<dbReference type="GO" id="GO:0016887">
    <property type="term" value="F:ATP hydrolysis activity"/>
    <property type="evidence" value="ECO:0007669"/>
    <property type="project" value="UniProtKB-UniRule"/>
</dbReference>
<evidence type="ECO:0000256" key="1">
    <source>
        <dbReference type="ARBA" id="ARBA00022723"/>
    </source>
</evidence>
<dbReference type="STRING" id="1273541.Pyrde_1043"/>
<evidence type="ECO:0000256" key="6">
    <source>
        <dbReference type="ARBA" id="ARBA00058094"/>
    </source>
</evidence>
<evidence type="ECO:0000256" key="4">
    <source>
        <dbReference type="ARBA" id="ARBA00023004"/>
    </source>
</evidence>
<dbReference type="Proteomes" id="UP000196694">
    <property type="component" value="Unassembled WGS sequence"/>
</dbReference>
<evidence type="ECO:0000313" key="10">
    <source>
        <dbReference type="EMBL" id="OWJ55328.1"/>
    </source>
</evidence>
<comment type="similarity">
    <text evidence="8">Belongs to the Mrp/NBP35 ATP-binding proteins family.</text>
</comment>
<keyword evidence="1 8" id="KW-0479">Metal-binding</keyword>
<dbReference type="GO" id="GO:0005524">
    <property type="term" value="F:ATP binding"/>
    <property type="evidence" value="ECO:0007669"/>
    <property type="project" value="UniProtKB-UniRule"/>
</dbReference>
<dbReference type="AlphaFoldDB" id="A0A0P0N3D6"/>
<reference evidence="9 11" key="1">
    <citation type="submission" date="2015-10" db="EMBL/GenBank/DDBJ databases">
        <title>Complete genome sequence of hyperthermophilic archaeon Pyrodictium delaneyi Su06.</title>
        <authorList>
            <person name="Jung J.-H."/>
            <person name="Lin J."/>
            <person name="Holden J.F."/>
            <person name="Park C.-S."/>
        </authorList>
    </citation>
    <scope>NUCLEOTIDE SEQUENCE [LARGE SCALE GENOMIC DNA]</scope>
    <source>
        <strain evidence="9 11">Su06</strain>
    </source>
</reference>
<gene>
    <name evidence="10" type="ORF">Pdsh_00435</name>
    <name evidence="9" type="ORF">Pyrde_1043</name>
</gene>
<evidence type="ECO:0000313" key="12">
    <source>
        <dbReference type="Proteomes" id="UP000196694"/>
    </source>
</evidence>
<dbReference type="InterPro" id="IPR027417">
    <property type="entry name" value="P-loop_NTPase"/>
</dbReference>
<dbReference type="HAMAP" id="MF_02040">
    <property type="entry name" value="Mrp_NBP35"/>
    <property type="match status" value="1"/>
</dbReference>
<dbReference type="Proteomes" id="UP000058613">
    <property type="component" value="Chromosome"/>
</dbReference>
<reference evidence="10 12" key="2">
    <citation type="submission" date="2017-05" db="EMBL/GenBank/DDBJ databases">
        <title>The draft genome of the hyperthermophilic archaeon 'Pyrodictium delaneyi strain Hulk', an iron and nitrate reducer, reveals the capacity for sulfate reduction.</title>
        <authorList>
            <person name="Demey L.M."/>
            <person name="Miller C."/>
            <person name="Manzella M."/>
            <person name="Reguera G."/>
            <person name="Kashefi K."/>
        </authorList>
    </citation>
    <scope>NUCLEOTIDE SEQUENCE [LARGE SCALE GENOMIC DNA]</scope>
    <source>
        <strain evidence="10 12">Hulk</strain>
    </source>
</reference>
<keyword evidence="12" id="KW-1185">Reference proteome</keyword>
<dbReference type="GO" id="GO:0140663">
    <property type="term" value="F:ATP-dependent FeS chaperone activity"/>
    <property type="evidence" value="ECO:0007669"/>
    <property type="project" value="InterPro"/>
</dbReference>
<organism evidence="9 11">
    <name type="scientific">Pyrodictium delaneyi</name>
    <dbReference type="NCBI Taxonomy" id="1273541"/>
    <lineage>
        <taxon>Archaea</taxon>
        <taxon>Thermoproteota</taxon>
        <taxon>Thermoprotei</taxon>
        <taxon>Desulfurococcales</taxon>
        <taxon>Pyrodictiaceae</taxon>
        <taxon>Pyrodictium</taxon>
    </lineage>
</organism>
<dbReference type="FunFam" id="3.40.50.300:FF:001119">
    <property type="entry name" value="Iron-sulfur cluster carrier protein"/>
    <property type="match status" value="1"/>
</dbReference>
<proteinExistence type="inferred from homology"/>
<keyword evidence="4 8" id="KW-0408">Iron</keyword>
<dbReference type="EMBL" id="CP013011">
    <property type="protein sequence ID" value="ALL01091.1"/>
    <property type="molecule type" value="Genomic_DNA"/>
</dbReference>
<dbReference type="OrthoDB" id="8297at2157"/>
<keyword evidence="2 8" id="KW-0547">Nucleotide-binding</keyword>
<keyword evidence="3 8" id="KW-0067">ATP-binding</keyword>
<evidence type="ECO:0000256" key="3">
    <source>
        <dbReference type="ARBA" id="ARBA00022840"/>
    </source>
</evidence>
<evidence type="ECO:0000256" key="8">
    <source>
        <dbReference type="HAMAP-Rule" id="MF_02040"/>
    </source>
</evidence>
<dbReference type="Gene3D" id="3.40.50.300">
    <property type="entry name" value="P-loop containing nucleotide triphosphate hydrolases"/>
    <property type="match status" value="1"/>
</dbReference>
<dbReference type="RefSeq" id="WP_055408832.1">
    <property type="nucleotide sequence ID" value="NZ_CP013011.1"/>
</dbReference>